<dbReference type="GO" id="GO:0003942">
    <property type="term" value="F:N-acetyl-gamma-glutamyl-phosphate reductase activity"/>
    <property type="evidence" value="ECO:0007669"/>
    <property type="project" value="UniProtKB-UniRule"/>
</dbReference>
<proteinExistence type="inferred from homology"/>
<evidence type="ECO:0000256" key="6">
    <source>
        <dbReference type="ARBA" id="ARBA00050557"/>
    </source>
</evidence>
<gene>
    <name evidence="7" type="primary">argC</name>
    <name evidence="8" type="ORF">D4A81_01515</name>
</gene>
<dbReference type="Proteomes" id="UP000265562">
    <property type="component" value="Chromosome"/>
</dbReference>
<dbReference type="FunFam" id="3.30.360.10:FF:000014">
    <property type="entry name" value="N-acetyl-gamma-glutamyl-phosphate reductase"/>
    <property type="match status" value="1"/>
</dbReference>
<dbReference type="AlphaFoldDB" id="A0A385PX94"/>
<dbReference type="GO" id="GO:0051287">
    <property type="term" value="F:NAD binding"/>
    <property type="evidence" value="ECO:0007669"/>
    <property type="project" value="InterPro"/>
</dbReference>
<dbReference type="OrthoDB" id="9801289at2"/>
<evidence type="ECO:0000256" key="2">
    <source>
        <dbReference type="ARBA" id="ARBA00022571"/>
    </source>
</evidence>
<dbReference type="Pfam" id="PF22698">
    <property type="entry name" value="Semialdhyde_dhC_1"/>
    <property type="match status" value="1"/>
</dbReference>
<evidence type="ECO:0000313" key="8">
    <source>
        <dbReference type="EMBL" id="AYA98720.1"/>
    </source>
</evidence>
<reference evidence="8 9" key="1">
    <citation type="submission" date="2018-09" db="EMBL/GenBank/DDBJ databases">
        <title>Genome sequencing of Lachnoanaerobaculum umeaense DSM 23576.</title>
        <authorList>
            <person name="Kook J.-K."/>
            <person name="Park S.-N."/>
            <person name="Lim Y.K."/>
        </authorList>
    </citation>
    <scope>NUCLEOTIDE SEQUENCE [LARGE SCALE GENOMIC DNA]</scope>
    <source>
        <strain evidence="9">DSM 23576 \ CCUG 58757</strain>
    </source>
</reference>
<dbReference type="PANTHER" id="PTHR32338:SF10">
    <property type="entry name" value="N-ACETYL-GAMMA-GLUTAMYL-PHOSPHATE REDUCTASE, CHLOROPLASTIC-RELATED"/>
    <property type="match status" value="1"/>
</dbReference>
<dbReference type="Gene3D" id="3.40.50.720">
    <property type="entry name" value="NAD(P)-binding Rossmann-like Domain"/>
    <property type="match status" value="1"/>
</dbReference>
<dbReference type="HAMAP" id="MF_00150">
    <property type="entry name" value="ArgC_type1"/>
    <property type="match status" value="1"/>
</dbReference>
<dbReference type="SUPFAM" id="SSF51735">
    <property type="entry name" value="NAD(P)-binding Rossmann-fold domains"/>
    <property type="match status" value="1"/>
</dbReference>
<accession>A0A385PX94</accession>
<organism evidence="8 9">
    <name type="scientific">Lachnoanaerobaculum umeaense</name>
    <dbReference type="NCBI Taxonomy" id="617123"/>
    <lineage>
        <taxon>Bacteria</taxon>
        <taxon>Bacillati</taxon>
        <taxon>Bacillota</taxon>
        <taxon>Clostridia</taxon>
        <taxon>Lachnospirales</taxon>
        <taxon>Lachnospiraceae</taxon>
        <taxon>Lachnoanaerobaculum</taxon>
    </lineage>
</organism>
<comment type="similarity">
    <text evidence="7">Belongs to the NAGSA dehydrogenase family. Type 1 subfamily.</text>
</comment>
<evidence type="ECO:0000256" key="5">
    <source>
        <dbReference type="ARBA" id="ARBA00023002"/>
    </source>
</evidence>
<dbReference type="Pfam" id="PF01118">
    <property type="entry name" value="Semialdhyde_dh"/>
    <property type="match status" value="1"/>
</dbReference>
<dbReference type="CDD" id="cd17895">
    <property type="entry name" value="AGPR_1_N"/>
    <property type="match status" value="1"/>
</dbReference>
<dbReference type="GO" id="GO:0005737">
    <property type="term" value="C:cytoplasm"/>
    <property type="evidence" value="ECO:0007669"/>
    <property type="project" value="UniProtKB-SubCell"/>
</dbReference>
<dbReference type="NCBIfam" id="TIGR01850">
    <property type="entry name" value="argC"/>
    <property type="match status" value="1"/>
</dbReference>
<comment type="catalytic activity">
    <reaction evidence="6 7">
        <text>N-acetyl-L-glutamate 5-semialdehyde + phosphate + NADP(+) = N-acetyl-L-glutamyl 5-phosphate + NADPH + H(+)</text>
        <dbReference type="Rhea" id="RHEA:21588"/>
        <dbReference type="ChEBI" id="CHEBI:15378"/>
        <dbReference type="ChEBI" id="CHEBI:29123"/>
        <dbReference type="ChEBI" id="CHEBI:43474"/>
        <dbReference type="ChEBI" id="CHEBI:57783"/>
        <dbReference type="ChEBI" id="CHEBI:57936"/>
        <dbReference type="ChEBI" id="CHEBI:58349"/>
        <dbReference type="EC" id="1.2.1.38"/>
    </reaction>
</comment>
<dbReference type="UniPathway" id="UPA00068">
    <property type="reaction ID" value="UER00108"/>
</dbReference>
<keyword evidence="2 7" id="KW-0055">Arginine biosynthesis</keyword>
<evidence type="ECO:0000256" key="7">
    <source>
        <dbReference type="HAMAP-Rule" id="MF_00150"/>
    </source>
</evidence>
<dbReference type="PROSITE" id="PS01224">
    <property type="entry name" value="ARGC"/>
    <property type="match status" value="1"/>
</dbReference>
<dbReference type="InterPro" id="IPR058924">
    <property type="entry name" value="AGPR_dimerisation_dom"/>
</dbReference>
<dbReference type="GO" id="GO:0006526">
    <property type="term" value="P:L-arginine biosynthetic process"/>
    <property type="evidence" value="ECO:0007669"/>
    <property type="project" value="UniProtKB-UniRule"/>
</dbReference>
<comment type="function">
    <text evidence="7">Catalyzes the NADPH-dependent reduction of N-acetyl-5-glutamyl phosphate to yield N-acetyl-L-glutamate 5-semialdehyde.</text>
</comment>
<evidence type="ECO:0000313" key="9">
    <source>
        <dbReference type="Proteomes" id="UP000265562"/>
    </source>
</evidence>
<dbReference type="SUPFAM" id="SSF55347">
    <property type="entry name" value="Glyceraldehyde-3-phosphate dehydrogenase-like, C-terminal domain"/>
    <property type="match status" value="1"/>
</dbReference>
<comment type="subcellular location">
    <subcellularLocation>
        <location evidence="7">Cytoplasm</location>
    </subcellularLocation>
</comment>
<dbReference type="EMBL" id="CP032364">
    <property type="protein sequence ID" value="AYA98720.1"/>
    <property type="molecule type" value="Genomic_DNA"/>
</dbReference>
<keyword evidence="4 7" id="KW-0521">NADP</keyword>
<keyword evidence="5 7" id="KW-0560">Oxidoreductase</keyword>
<dbReference type="InterPro" id="IPR000706">
    <property type="entry name" value="AGPR_type-1"/>
</dbReference>
<dbReference type="InterPro" id="IPR023013">
    <property type="entry name" value="AGPR_AS"/>
</dbReference>
<evidence type="ECO:0000256" key="1">
    <source>
        <dbReference type="ARBA" id="ARBA00004862"/>
    </source>
</evidence>
<feature type="active site" evidence="7">
    <location>
        <position position="150"/>
    </location>
</feature>
<dbReference type="InterPro" id="IPR050085">
    <property type="entry name" value="AGPR"/>
</dbReference>
<dbReference type="PANTHER" id="PTHR32338">
    <property type="entry name" value="N-ACETYL-GAMMA-GLUTAMYL-PHOSPHATE REDUCTASE, CHLOROPLASTIC-RELATED-RELATED"/>
    <property type="match status" value="1"/>
</dbReference>
<dbReference type="Gene3D" id="3.30.360.10">
    <property type="entry name" value="Dihydrodipicolinate Reductase, domain 2"/>
    <property type="match status" value="1"/>
</dbReference>
<dbReference type="InterPro" id="IPR000534">
    <property type="entry name" value="Semialdehyde_DH_NAD-bd"/>
</dbReference>
<sequence length="346" mass="38522">MIKAGIVGATGYAGAELARLLLQRNDCEIVGYGSKSFVGETYSGVFRNMYKYADISCVNDNIVELSKKVDVIFTATPQGFLAENINDEVLANSKVIDLSADFRIKDVDVYEKWYKLEHKSKNLIERAVYGLPELYREDIKNARLIANPGCYPTCSILSLNPLLKHKLIDENSIIIDAKSGTSGAGRSAKIDNLFCEVNENMKAYGIASHRHTPEIEEQLSKVANVPIVLSFTPHLVPMMRGILVTAYASLKPYVSKEDVKKAYESEYSNEKFIRLLRKNENAETRFVKGSNFVDIGYVIDKRTNRIVVTGAIDNLIKGAAGQAMQNMNLMFGIEEECGLKNLPISI</sequence>
<comment type="pathway">
    <text evidence="1 7">Amino-acid biosynthesis; L-arginine biosynthesis; N(2)-acetyl-L-ornithine from L-glutamate: step 3/4.</text>
</comment>
<evidence type="ECO:0000256" key="3">
    <source>
        <dbReference type="ARBA" id="ARBA00022605"/>
    </source>
</evidence>
<evidence type="ECO:0000256" key="4">
    <source>
        <dbReference type="ARBA" id="ARBA00022857"/>
    </source>
</evidence>
<keyword evidence="3 7" id="KW-0028">Amino-acid biosynthesis</keyword>
<dbReference type="CDD" id="cd23934">
    <property type="entry name" value="AGPR_1_C"/>
    <property type="match status" value="1"/>
</dbReference>
<name>A0A385PX94_9FIRM</name>
<dbReference type="RefSeq" id="WP_111523892.1">
    <property type="nucleotide sequence ID" value="NZ_CP032364.1"/>
</dbReference>
<dbReference type="GO" id="GO:0070401">
    <property type="term" value="F:NADP+ binding"/>
    <property type="evidence" value="ECO:0007669"/>
    <property type="project" value="InterPro"/>
</dbReference>
<keyword evidence="9" id="KW-1185">Reference proteome</keyword>
<keyword evidence="7" id="KW-0963">Cytoplasm</keyword>
<dbReference type="EC" id="1.2.1.38" evidence="7"/>
<dbReference type="KEGG" id="lua:D4A81_01515"/>
<protein>
    <recommendedName>
        <fullName evidence="7">N-acetyl-gamma-glutamyl-phosphate reductase</fullName>
        <shortName evidence="7">AGPR</shortName>
        <ecNumber evidence="7">1.2.1.38</ecNumber>
    </recommendedName>
    <alternativeName>
        <fullName evidence="7">N-acetyl-glutamate semialdehyde dehydrogenase</fullName>
        <shortName evidence="7">NAGSA dehydrogenase</shortName>
    </alternativeName>
</protein>
<dbReference type="InterPro" id="IPR036291">
    <property type="entry name" value="NAD(P)-bd_dom_sf"/>
</dbReference>
<dbReference type="SMART" id="SM00859">
    <property type="entry name" value="Semialdhyde_dh"/>
    <property type="match status" value="1"/>
</dbReference>